<evidence type="ECO:0008006" key="5">
    <source>
        <dbReference type="Google" id="ProtNLM"/>
    </source>
</evidence>
<feature type="domain" description="DUF6596" evidence="2">
    <location>
        <begin position="184"/>
        <end position="289"/>
    </location>
</feature>
<dbReference type="InterPro" id="IPR007627">
    <property type="entry name" value="RNA_pol_sigma70_r2"/>
</dbReference>
<evidence type="ECO:0000313" key="4">
    <source>
        <dbReference type="Proteomes" id="UP001207337"/>
    </source>
</evidence>
<gene>
    <name evidence="3" type="ORF">LQ318_10530</name>
</gene>
<comment type="caution">
    <text evidence="3">The sequence shown here is derived from an EMBL/GenBank/DDBJ whole genome shotgun (WGS) entry which is preliminary data.</text>
</comment>
<dbReference type="InterPro" id="IPR011990">
    <property type="entry name" value="TPR-like_helical_dom_sf"/>
</dbReference>
<reference evidence="3 4" key="1">
    <citation type="submission" date="2021-11" db="EMBL/GenBank/DDBJ databases">
        <title>Aliifidinibius sp. nov., a new bacterium isolated from saline soil.</title>
        <authorList>
            <person name="Galisteo C."/>
            <person name="De La Haba R."/>
            <person name="Sanchez-Porro C."/>
            <person name="Ventosa A."/>
        </authorList>
    </citation>
    <scope>NUCLEOTIDE SEQUENCE [LARGE SCALE GENOMIC DNA]</scope>
    <source>
        <strain evidence="3 4">KACC 190600</strain>
    </source>
</reference>
<organism evidence="3 4">
    <name type="scientific">Fodinibius salicampi</name>
    <dbReference type="NCBI Taxonomy" id="1920655"/>
    <lineage>
        <taxon>Bacteria</taxon>
        <taxon>Pseudomonadati</taxon>
        <taxon>Balneolota</taxon>
        <taxon>Balneolia</taxon>
        <taxon>Balneolales</taxon>
        <taxon>Balneolaceae</taxon>
        <taxon>Fodinibius</taxon>
    </lineage>
</organism>
<dbReference type="Pfam" id="PF20239">
    <property type="entry name" value="DUF6596"/>
    <property type="match status" value="1"/>
</dbReference>
<feature type="domain" description="RNA polymerase sigma-70 region 2" evidence="1">
    <location>
        <begin position="18"/>
        <end position="77"/>
    </location>
</feature>
<dbReference type="Gene3D" id="1.10.1740.10">
    <property type="match status" value="1"/>
</dbReference>
<dbReference type="Pfam" id="PF04542">
    <property type="entry name" value="Sigma70_r2"/>
    <property type="match status" value="1"/>
</dbReference>
<keyword evidence="4" id="KW-1185">Reference proteome</keyword>
<dbReference type="PANTHER" id="PTHR47756:SF2">
    <property type="entry name" value="BLL6612 PROTEIN"/>
    <property type="match status" value="1"/>
</dbReference>
<accession>A0ABT3PZV7</accession>
<protein>
    <recommendedName>
        <fullName evidence="5">RNA polymerase sigma-70 factor, ECF subfamily</fullName>
    </recommendedName>
</protein>
<evidence type="ECO:0000313" key="3">
    <source>
        <dbReference type="EMBL" id="MCW9713343.1"/>
    </source>
</evidence>
<dbReference type="SUPFAM" id="SSF88946">
    <property type="entry name" value="Sigma2 domain of RNA polymerase sigma factors"/>
    <property type="match status" value="1"/>
</dbReference>
<name>A0ABT3PZV7_9BACT</name>
<dbReference type="PANTHER" id="PTHR47756">
    <property type="entry name" value="BLL6612 PROTEIN-RELATED"/>
    <property type="match status" value="1"/>
</dbReference>
<dbReference type="EMBL" id="JAJNDC010000002">
    <property type="protein sequence ID" value="MCW9713343.1"/>
    <property type="molecule type" value="Genomic_DNA"/>
</dbReference>
<dbReference type="Proteomes" id="UP001207337">
    <property type="component" value="Unassembled WGS sequence"/>
</dbReference>
<dbReference type="Gene3D" id="1.25.40.10">
    <property type="entry name" value="Tetratricopeptide repeat domain"/>
    <property type="match status" value="1"/>
</dbReference>
<dbReference type="InterPro" id="IPR046531">
    <property type="entry name" value="DUF6596"/>
</dbReference>
<dbReference type="InterPro" id="IPR036388">
    <property type="entry name" value="WH-like_DNA-bd_sf"/>
</dbReference>
<proteinExistence type="predicted"/>
<dbReference type="SUPFAM" id="SSF81901">
    <property type="entry name" value="HCP-like"/>
    <property type="match status" value="1"/>
</dbReference>
<dbReference type="Gene3D" id="1.10.10.10">
    <property type="entry name" value="Winged helix-like DNA-binding domain superfamily/Winged helix DNA-binding domain"/>
    <property type="match status" value="1"/>
</dbReference>
<sequence>MVEQTIKQLFHQEFSKMVAVISRLYGLSNIQIAEDVVSETFLQAAETWGIEGVPKNPTGWLYVVAKNKALYHFRRKKIFDHKVSPELTIRREQDRRMPEPDFSLRNIKDSQLQMLFAVCHPAIASEAQIGLALRILCGFGIDEIAEAFLSNKETINKRLYRARKKLRSENITMELPPDNKITDRLDNVLHIIYLLFNEGYYSKTQNQILQKDLCLEAMRLGLLLTEHEKTDKPKTNALVALMCFHASRFDARQNTDPEVSEIILYDQQNEELWDTALIKQGMHFLERSARGKEISSYHLEARIAYWHCIKEDTKEKWEEILQLYDQLVKINYSPSIALNRVYALYNVKGAKAAIAEAEKLSFEENHFYFVLLGELYRKKDSQKAKKYFRKAYSLAKTKPEKQEIQKKIKTLEPNT</sequence>
<dbReference type="InterPro" id="IPR013325">
    <property type="entry name" value="RNA_pol_sigma_r2"/>
</dbReference>
<dbReference type="SUPFAM" id="SSF88659">
    <property type="entry name" value="Sigma3 and sigma4 domains of RNA polymerase sigma factors"/>
    <property type="match status" value="1"/>
</dbReference>
<evidence type="ECO:0000259" key="2">
    <source>
        <dbReference type="Pfam" id="PF20239"/>
    </source>
</evidence>
<evidence type="ECO:0000259" key="1">
    <source>
        <dbReference type="Pfam" id="PF04542"/>
    </source>
</evidence>
<dbReference type="InterPro" id="IPR013324">
    <property type="entry name" value="RNA_pol_sigma_r3/r4-like"/>
</dbReference>